<dbReference type="Pfam" id="PF03466">
    <property type="entry name" value="LysR_substrate"/>
    <property type="match status" value="1"/>
</dbReference>
<keyword evidence="7" id="KW-1185">Reference proteome</keyword>
<keyword evidence="2" id="KW-0805">Transcription regulation</keyword>
<evidence type="ECO:0000259" key="5">
    <source>
        <dbReference type="PROSITE" id="PS50931"/>
    </source>
</evidence>
<dbReference type="PANTHER" id="PTHR30537">
    <property type="entry name" value="HTH-TYPE TRANSCRIPTIONAL REGULATOR"/>
    <property type="match status" value="1"/>
</dbReference>
<dbReference type="InterPro" id="IPR036390">
    <property type="entry name" value="WH_DNA-bd_sf"/>
</dbReference>
<dbReference type="PROSITE" id="PS50931">
    <property type="entry name" value="HTH_LYSR"/>
    <property type="match status" value="1"/>
</dbReference>
<dbReference type="GO" id="GO:0003700">
    <property type="term" value="F:DNA-binding transcription factor activity"/>
    <property type="evidence" value="ECO:0007669"/>
    <property type="project" value="InterPro"/>
</dbReference>
<evidence type="ECO:0000313" key="7">
    <source>
        <dbReference type="Proteomes" id="UP000233332"/>
    </source>
</evidence>
<dbReference type="InterPro" id="IPR000847">
    <property type="entry name" value="LysR_HTH_N"/>
</dbReference>
<dbReference type="AlphaFoldDB" id="A0A2N3L878"/>
<evidence type="ECO:0000313" key="6">
    <source>
        <dbReference type="EMBL" id="PKR58998.1"/>
    </source>
</evidence>
<dbReference type="Pfam" id="PF00126">
    <property type="entry name" value="HTH_1"/>
    <property type="match status" value="1"/>
</dbReference>
<accession>A0A2N3L878</accession>
<evidence type="ECO:0000256" key="2">
    <source>
        <dbReference type="ARBA" id="ARBA00023015"/>
    </source>
</evidence>
<sequence length="312" mass="34242">MKLDLATITAFVTVARAGGFREGARLSNGSASRLSDQVRRLESQLGVRLFNRSTRSVALTEAGEGLLQRLSPALDEMELALDVVNSYRDRPVGTLKLNVPVSAARLVLPDIIPAFLAAYPGIRVEIITEESFVDVLAEGCDAGIRYDESLEQDMIAIPIGPRSQRFAAAASPGYLKQHGIPEHPRDLLDHACLRGRFASGALHPWEFERGDETIELNPTGPLLVRPGGGTDLATVAACQGTGILYLFEDWLQPYFDSGALVPVLSDWWPRFPGPKLYYPGRRLVPTPLRTFIDFVKSHPWPSHPAKEKPHSA</sequence>
<dbReference type="SUPFAM" id="SSF53850">
    <property type="entry name" value="Periplasmic binding protein-like II"/>
    <property type="match status" value="1"/>
</dbReference>
<dbReference type="InterPro" id="IPR036388">
    <property type="entry name" value="WH-like_DNA-bd_sf"/>
</dbReference>
<proteinExistence type="inferred from homology"/>
<organism evidence="6 7">
    <name type="scientific">Thalassospira lohafexi</name>
    <dbReference type="NCBI Taxonomy" id="744227"/>
    <lineage>
        <taxon>Bacteria</taxon>
        <taxon>Pseudomonadati</taxon>
        <taxon>Pseudomonadota</taxon>
        <taxon>Alphaproteobacteria</taxon>
        <taxon>Rhodospirillales</taxon>
        <taxon>Thalassospiraceae</taxon>
        <taxon>Thalassospira</taxon>
    </lineage>
</organism>
<feature type="domain" description="HTH lysR-type" evidence="5">
    <location>
        <begin position="1"/>
        <end position="60"/>
    </location>
</feature>
<dbReference type="SUPFAM" id="SSF46785">
    <property type="entry name" value="Winged helix' DNA-binding domain"/>
    <property type="match status" value="1"/>
</dbReference>
<name>A0A2N3L878_9PROT</name>
<dbReference type="InterPro" id="IPR058163">
    <property type="entry name" value="LysR-type_TF_proteobact-type"/>
</dbReference>
<dbReference type="PANTHER" id="PTHR30537:SF5">
    <property type="entry name" value="HTH-TYPE TRANSCRIPTIONAL ACTIVATOR TTDR-RELATED"/>
    <property type="match status" value="1"/>
</dbReference>
<comment type="similarity">
    <text evidence="1">Belongs to the LysR transcriptional regulatory family.</text>
</comment>
<dbReference type="CDD" id="cd08474">
    <property type="entry name" value="PBP2_CrgA_like_5"/>
    <property type="match status" value="1"/>
</dbReference>
<dbReference type="RefSeq" id="WP_101301530.1">
    <property type="nucleotide sequence ID" value="NZ_NXGX01000003.1"/>
</dbReference>
<protein>
    <submittedName>
        <fullName evidence="6">LysR family transcriptional regulator</fullName>
    </submittedName>
</protein>
<dbReference type="GO" id="GO:0003677">
    <property type="term" value="F:DNA binding"/>
    <property type="evidence" value="ECO:0007669"/>
    <property type="project" value="UniProtKB-KW"/>
</dbReference>
<reference evidence="6 7" key="1">
    <citation type="submission" date="2017-09" db="EMBL/GenBank/DDBJ databases">
        <title>Biodiversity and function of Thalassospira species in the particle-attached aromatic-hydrocarbon-degrading consortia from the surface seawater of the China South Sea.</title>
        <authorList>
            <person name="Dong C."/>
            <person name="Lai Q."/>
            <person name="Shao Z."/>
        </authorList>
    </citation>
    <scope>NUCLEOTIDE SEQUENCE [LARGE SCALE GENOMIC DNA]</scope>
    <source>
        <strain evidence="6 7">139Z-12</strain>
    </source>
</reference>
<dbReference type="Gene3D" id="3.40.190.290">
    <property type="match status" value="1"/>
</dbReference>
<dbReference type="Gene3D" id="1.10.10.10">
    <property type="entry name" value="Winged helix-like DNA-binding domain superfamily/Winged helix DNA-binding domain"/>
    <property type="match status" value="1"/>
</dbReference>
<gene>
    <name evidence="6" type="ORF">COO92_09180</name>
</gene>
<dbReference type="EMBL" id="NXGX01000003">
    <property type="protein sequence ID" value="PKR58998.1"/>
    <property type="molecule type" value="Genomic_DNA"/>
</dbReference>
<comment type="caution">
    <text evidence="6">The sequence shown here is derived from an EMBL/GenBank/DDBJ whole genome shotgun (WGS) entry which is preliminary data.</text>
</comment>
<keyword evidence="4" id="KW-0804">Transcription</keyword>
<evidence type="ECO:0000256" key="3">
    <source>
        <dbReference type="ARBA" id="ARBA00023125"/>
    </source>
</evidence>
<dbReference type="InterPro" id="IPR005119">
    <property type="entry name" value="LysR_subst-bd"/>
</dbReference>
<keyword evidence="3" id="KW-0238">DNA-binding</keyword>
<evidence type="ECO:0000256" key="4">
    <source>
        <dbReference type="ARBA" id="ARBA00023163"/>
    </source>
</evidence>
<dbReference type="FunFam" id="1.10.10.10:FF:000001">
    <property type="entry name" value="LysR family transcriptional regulator"/>
    <property type="match status" value="1"/>
</dbReference>
<evidence type="ECO:0000256" key="1">
    <source>
        <dbReference type="ARBA" id="ARBA00009437"/>
    </source>
</evidence>
<dbReference type="Proteomes" id="UP000233332">
    <property type="component" value="Unassembled WGS sequence"/>
</dbReference>